<dbReference type="Proteomes" id="UP000642125">
    <property type="component" value="Unassembled WGS sequence"/>
</dbReference>
<evidence type="ECO:0008006" key="4">
    <source>
        <dbReference type="Google" id="ProtNLM"/>
    </source>
</evidence>
<gene>
    <name evidence="2" type="ORF">Cpa01nite_16040</name>
</gene>
<organism evidence="2 3">
    <name type="scientific">Cellulomonas pakistanensis</name>
    <dbReference type="NCBI Taxonomy" id="992287"/>
    <lineage>
        <taxon>Bacteria</taxon>
        <taxon>Bacillati</taxon>
        <taxon>Actinomycetota</taxon>
        <taxon>Actinomycetes</taxon>
        <taxon>Micrococcales</taxon>
        <taxon>Cellulomonadaceae</taxon>
        <taxon>Cellulomonas</taxon>
    </lineage>
</organism>
<keyword evidence="1" id="KW-1133">Transmembrane helix</keyword>
<evidence type="ECO:0000313" key="2">
    <source>
        <dbReference type="EMBL" id="GIG36223.1"/>
    </source>
</evidence>
<dbReference type="AlphaFoldDB" id="A0A919P9Q8"/>
<keyword evidence="1" id="KW-0472">Membrane</keyword>
<proteinExistence type="predicted"/>
<keyword evidence="1" id="KW-0812">Transmembrane</keyword>
<evidence type="ECO:0000256" key="1">
    <source>
        <dbReference type="SAM" id="Phobius"/>
    </source>
</evidence>
<feature type="transmembrane region" description="Helical" evidence="1">
    <location>
        <begin position="46"/>
        <end position="66"/>
    </location>
</feature>
<evidence type="ECO:0000313" key="3">
    <source>
        <dbReference type="Proteomes" id="UP000642125"/>
    </source>
</evidence>
<name>A0A919P9Q8_9CELL</name>
<feature type="transmembrane region" description="Helical" evidence="1">
    <location>
        <begin position="15"/>
        <end position="40"/>
    </location>
</feature>
<reference evidence="2" key="1">
    <citation type="submission" date="2021-01" db="EMBL/GenBank/DDBJ databases">
        <title>Whole genome shotgun sequence of Cellulomonas pakistanensis NBRC 110800.</title>
        <authorList>
            <person name="Komaki H."/>
            <person name="Tamura T."/>
        </authorList>
    </citation>
    <scope>NUCLEOTIDE SEQUENCE</scope>
    <source>
        <strain evidence="2">NBRC 110800</strain>
    </source>
</reference>
<comment type="caution">
    <text evidence="2">The sequence shown here is derived from an EMBL/GenBank/DDBJ whole genome shotgun (WGS) entry which is preliminary data.</text>
</comment>
<keyword evidence="3" id="KW-1185">Reference proteome</keyword>
<accession>A0A919P9Q8</accession>
<protein>
    <recommendedName>
        <fullName evidence="4">PH domain-containing protein</fullName>
    </recommendedName>
</protein>
<dbReference type="EMBL" id="BONO01000010">
    <property type="protein sequence ID" value="GIG36223.1"/>
    <property type="molecule type" value="Genomic_DNA"/>
</dbReference>
<feature type="transmembrane region" description="Helical" evidence="1">
    <location>
        <begin position="108"/>
        <end position="128"/>
    </location>
</feature>
<feature type="transmembrane region" description="Helical" evidence="1">
    <location>
        <begin position="134"/>
        <end position="153"/>
    </location>
</feature>
<sequence>MPSPDPQRVTGRSAVLSWFTVVVNGVLAVGLLALSLAMLAEPAAERSWSTTACVAAATGGAVWLLVAASYHRNYLHVPPADPASVGVQNADGERAVVMTWRRTFQRQPLFVAVVVLLVALGGTVTLAAADDAGWWLPLVVVLLVGPWVPERIVEAARPSRLVLSPRGIAVAGPAGDGWLDWDDVRGIAVERENQWSVVRIVGVAGAASWRFRRRRRFVWVRAPSRPWLDVPGPAFTVEPQHVIEAIAHYRRVPAARGELASEAGRRRVLGPLGL</sequence>